<evidence type="ECO:0000313" key="3">
    <source>
        <dbReference type="EMBL" id="CRL40657.1"/>
    </source>
</evidence>
<comment type="similarity">
    <text evidence="1">Belongs to the MoeA family.</text>
</comment>
<comment type="pathway">
    <text evidence="1">Cofactor biosynthesis; molybdopterin biosynthesis.</text>
</comment>
<dbReference type="GO" id="GO:0006777">
    <property type="term" value="P:Mo-molybdopterin cofactor biosynthetic process"/>
    <property type="evidence" value="ECO:0007669"/>
    <property type="project" value="UniProtKB-UniRule"/>
</dbReference>
<keyword evidence="1" id="KW-0808">Transferase</keyword>
<dbReference type="AlphaFoldDB" id="A0A0M6WVB9"/>
<dbReference type="GO" id="GO:0046872">
    <property type="term" value="F:metal ion binding"/>
    <property type="evidence" value="ECO:0007669"/>
    <property type="project" value="UniProtKB-UniRule"/>
</dbReference>
<comment type="catalytic activity">
    <reaction evidence="1">
        <text>adenylyl-molybdopterin + molybdate = Mo-molybdopterin + AMP + H(+)</text>
        <dbReference type="Rhea" id="RHEA:35047"/>
        <dbReference type="ChEBI" id="CHEBI:15378"/>
        <dbReference type="ChEBI" id="CHEBI:36264"/>
        <dbReference type="ChEBI" id="CHEBI:62727"/>
        <dbReference type="ChEBI" id="CHEBI:71302"/>
        <dbReference type="ChEBI" id="CHEBI:456215"/>
    </reaction>
</comment>
<dbReference type="RefSeq" id="WP_055062397.1">
    <property type="nucleotide sequence ID" value="NZ_CVRQ01000026.1"/>
</dbReference>
<accession>A0A0M6WVB9</accession>
<evidence type="ECO:0000259" key="2">
    <source>
        <dbReference type="SMART" id="SM00852"/>
    </source>
</evidence>
<gene>
    <name evidence="3" type="ORF">T1815_24341</name>
</gene>
<proteinExistence type="inferred from homology"/>
<evidence type="ECO:0000313" key="4">
    <source>
        <dbReference type="Proteomes" id="UP000049472"/>
    </source>
</evidence>
<name>A0A0M6WVB9_9FIRM</name>
<dbReference type="CDD" id="cd03522">
    <property type="entry name" value="MoeA_like"/>
    <property type="match status" value="1"/>
</dbReference>
<feature type="domain" description="MoaB/Mog" evidence="2">
    <location>
        <begin position="198"/>
        <end position="334"/>
    </location>
</feature>
<dbReference type="Gene3D" id="3.90.105.10">
    <property type="entry name" value="Molybdopterin biosynthesis moea protein, domain 2"/>
    <property type="match status" value="1"/>
</dbReference>
<dbReference type="InterPro" id="IPR001453">
    <property type="entry name" value="MoaB/Mog_dom"/>
</dbReference>
<keyword evidence="1" id="KW-0460">Magnesium</keyword>
<protein>
    <recommendedName>
        <fullName evidence="1">Molybdopterin molybdenumtransferase</fullName>
        <ecNumber evidence="1">2.10.1.1</ecNumber>
    </recommendedName>
</protein>
<dbReference type="PANTHER" id="PTHR10192">
    <property type="entry name" value="MOLYBDOPTERIN BIOSYNTHESIS PROTEIN"/>
    <property type="match status" value="1"/>
</dbReference>
<dbReference type="Proteomes" id="UP000049472">
    <property type="component" value="Unassembled WGS sequence"/>
</dbReference>
<reference evidence="4" key="1">
    <citation type="submission" date="2015-05" db="EMBL/GenBank/DDBJ databases">
        <authorList>
            <consortium name="Pathogen Informatics"/>
        </authorList>
    </citation>
    <scope>NUCLEOTIDE SEQUENCE [LARGE SCALE GENOMIC DNA]</scope>
    <source>
        <strain evidence="4">T1-815</strain>
    </source>
</reference>
<dbReference type="GO" id="GO:0005829">
    <property type="term" value="C:cytosol"/>
    <property type="evidence" value="ECO:0007669"/>
    <property type="project" value="TreeGrafter"/>
</dbReference>
<dbReference type="PANTHER" id="PTHR10192:SF28">
    <property type="entry name" value="MOLYBDOPTERIN MOLYBDENUMTRANSFERASE"/>
    <property type="match status" value="1"/>
</dbReference>
<dbReference type="UniPathway" id="UPA00344"/>
<keyword evidence="1" id="KW-0479">Metal-binding</keyword>
<dbReference type="Pfam" id="PF00994">
    <property type="entry name" value="MoCF_biosynth"/>
    <property type="match status" value="1"/>
</dbReference>
<dbReference type="GO" id="GO:0061599">
    <property type="term" value="F:molybdopterin molybdotransferase activity"/>
    <property type="evidence" value="ECO:0007669"/>
    <property type="project" value="UniProtKB-UniRule"/>
</dbReference>
<keyword evidence="4" id="KW-1185">Reference proteome</keyword>
<dbReference type="EMBL" id="CVRQ01000026">
    <property type="protein sequence ID" value="CRL40657.1"/>
    <property type="molecule type" value="Genomic_DNA"/>
</dbReference>
<dbReference type="Gene3D" id="3.40.980.10">
    <property type="entry name" value="MoaB/Mog-like domain"/>
    <property type="match status" value="1"/>
</dbReference>
<dbReference type="InterPro" id="IPR036425">
    <property type="entry name" value="MoaB/Mog-like_dom_sf"/>
</dbReference>
<dbReference type="SMART" id="SM00852">
    <property type="entry name" value="MoCF_biosynth"/>
    <property type="match status" value="1"/>
</dbReference>
<comment type="cofactor">
    <cofactor evidence="1">
        <name>Mg(2+)</name>
        <dbReference type="ChEBI" id="CHEBI:18420"/>
    </cofactor>
</comment>
<keyword evidence="1" id="KW-0500">Molybdenum</keyword>
<keyword evidence="1" id="KW-0501">Molybdenum cofactor biosynthesis</keyword>
<comment type="function">
    <text evidence="1">Catalyzes the insertion of molybdate into adenylated molybdopterin with the concomitant release of AMP.</text>
</comment>
<dbReference type="InterPro" id="IPR038987">
    <property type="entry name" value="MoeA-like"/>
</dbReference>
<organism evidence="3 4">
    <name type="scientific">Agathobacter rectalis</name>
    <dbReference type="NCBI Taxonomy" id="39491"/>
    <lineage>
        <taxon>Bacteria</taxon>
        <taxon>Bacillati</taxon>
        <taxon>Bacillota</taxon>
        <taxon>Clostridia</taxon>
        <taxon>Lachnospirales</taxon>
        <taxon>Lachnospiraceae</taxon>
        <taxon>Agathobacter</taxon>
    </lineage>
</organism>
<sequence>MKLMKTTEAVGQVLCHDITQIIPGVKKDAVFRKGHIITKEDIPVLLSVGKDTIYIWENDETMMHENEAAEVLYRMSACGTNSNETDVERHCEAAESGVFGGTASKMHPSPVKEGKIEVIADCDGLLKVDSEKLKKVNSFGEMMIATRHGNTTVKKGDKLAGTRIIPLVIKKDKLEAASHICDDGPILDIKPFVVRKAAIITTGNEVYHGRIQDAFTPVIEKKIAEFGAQMMFHEVFDDDDQKITDGCLRAIEAGAEIVFCTGGMSVDPDDKTPLAIKNTGARIVSYGSPVLPGAMFLLSYYDAGDRLVPICGLPGCAMYNKRTIFDIVLPRLMACDMILADELAGLGEGGLCLNCDVCTFPNCGFGKGF</sequence>
<dbReference type="SUPFAM" id="SSF53218">
    <property type="entry name" value="Molybdenum cofactor biosynthesis proteins"/>
    <property type="match status" value="1"/>
</dbReference>
<dbReference type="EC" id="2.10.1.1" evidence="1"/>
<evidence type="ECO:0000256" key="1">
    <source>
        <dbReference type="RuleBase" id="RU365090"/>
    </source>
</evidence>